<dbReference type="PRINTS" id="PR00742">
    <property type="entry name" value="GLHYDRLASE35"/>
</dbReference>
<sequence length="583" mass="63518">MTSFSIGETDFLRAGRPHRVIAGALHYFRIHPDQWQDRIRKARLMGLNTIETYVAWNAHEPRRGEWDATGWNDLGRFLDLIQAEGMDAIVRPGPYICAEWHNGGLPNWLTAGERELRSSEPSFLADVSEYLRRVYEIVAPRQIDRGGSVVLVQIENEYGAYGSDKAYLEALVALTRESGITVPLTTVDQPTDQMLADGSLPELHKTGSFGSRSAERLATLRTHQPTGPLMCSEFWDGWFDWWGGVHHTTDVDAAAADLDELLAAGASVNIYMFHGGTNFGLTNGANHKGRYLPIVTSYDYDAPLDEAGDPTAKFFAFRDVIAKYAPVPDERPESAVPSPAFSVPLAPAGSWTDAAASAPATDAPATFDELEHLSALVRYDVDLPDGQGGELVLDEVRDLGWVSVDGQRVGTLSRTRHDRVLRIPAGRTLSILVEEQGRVNYDHRLGEEKGLIGSPTLDGVPLTGWHSTPLDVAEIAAEIAARSVLGPADASGGPAGPSAWVADFDLDSPANLFLDTASWSKGYAFVNGFFLGRYWRNGPQRTLFVPAPATSAGTNRLVVLELEHLLDPTADFVSALALGDTEE</sequence>
<dbReference type="Gene3D" id="3.20.20.80">
    <property type="entry name" value="Glycosidases"/>
    <property type="match status" value="1"/>
</dbReference>
<proteinExistence type="inferred from homology"/>
<comment type="similarity">
    <text evidence="1">Belongs to the glycosyl hydrolase 35 family.</text>
</comment>
<evidence type="ECO:0000259" key="5">
    <source>
        <dbReference type="Pfam" id="PF21317"/>
    </source>
</evidence>
<dbReference type="Proteomes" id="UP000703720">
    <property type="component" value="Unassembled WGS sequence"/>
</dbReference>
<dbReference type="Pfam" id="PF21467">
    <property type="entry name" value="BetaGal_gal-bd"/>
    <property type="match status" value="1"/>
</dbReference>
<dbReference type="RefSeq" id="WP_210097370.1">
    <property type="nucleotide sequence ID" value="NZ_BAAAIO010000001.1"/>
</dbReference>
<dbReference type="EMBL" id="JAGIOA010000001">
    <property type="protein sequence ID" value="MBP2378093.1"/>
    <property type="molecule type" value="Genomic_DNA"/>
</dbReference>
<dbReference type="PIRSF" id="PIRSF006336">
    <property type="entry name" value="B-gal"/>
    <property type="match status" value="1"/>
</dbReference>
<evidence type="ECO:0000256" key="2">
    <source>
        <dbReference type="ARBA" id="ARBA00022801"/>
    </source>
</evidence>
<dbReference type="InterPro" id="IPR017853">
    <property type="entry name" value="GH"/>
</dbReference>
<dbReference type="SUPFAM" id="SSF49785">
    <property type="entry name" value="Galactose-binding domain-like"/>
    <property type="match status" value="1"/>
</dbReference>
<gene>
    <name evidence="7" type="ORF">JOF42_001588</name>
</gene>
<keyword evidence="2 7" id="KW-0378">Hydrolase</keyword>
<feature type="domain" description="Beta-galactosidase 1-like first all-beta" evidence="5">
    <location>
        <begin position="364"/>
        <end position="471"/>
    </location>
</feature>
<dbReference type="InterPro" id="IPR048912">
    <property type="entry name" value="BetaGal1-like_ABD1"/>
</dbReference>
<organism evidence="7 8">
    <name type="scientific">Microbacterium phyllosphaerae</name>
    <dbReference type="NCBI Taxonomy" id="124798"/>
    <lineage>
        <taxon>Bacteria</taxon>
        <taxon>Bacillati</taxon>
        <taxon>Actinomycetota</taxon>
        <taxon>Actinomycetes</taxon>
        <taxon>Micrococcales</taxon>
        <taxon>Microbacteriaceae</taxon>
        <taxon>Microbacterium</taxon>
    </lineage>
</organism>
<dbReference type="InterPro" id="IPR008979">
    <property type="entry name" value="Galactose-bd-like_sf"/>
</dbReference>
<dbReference type="GO" id="GO:0004565">
    <property type="term" value="F:beta-galactosidase activity"/>
    <property type="evidence" value="ECO:0007669"/>
    <property type="project" value="UniProtKB-EC"/>
</dbReference>
<dbReference type="InterPro" id="IPR001944">
    <property type="entry name" value="Glycoside_Hdrlase_35"/>
</dbReference>
<feature type="domain" description="Beta-galactosidase galactose-binding" evidence="6">
    <location>
        <begin position="502"/>
        <end position="555"/>
    </location>
</feature>
<feature type="domain" description="Glycoside hydrolase 35 catalytic" evidence="4">
    <location>
        <begin position="11"/>
        <end position="323"/>
    </location>
</feature>
<dbReference type="EC" id="3.2.1.23" evidence="7"/>
<evidence type="ECO:0000256" key="1">
    <source>
        <dbReference type="ARBA" id="ARBA00009809"/>
    </source>
</evidence>
<dbReference type="SUPFAM" id="SSF51445">
    <property type="entry name" value="(Trans)glycosidases"/>
    <property type="match status" value="1"/>
</dbReference>
<dbReference type="PANTHER" id="PTHR23421">
    <property type="entry name" value="BETA-GALACTOSIDASE RELATED"/>
    <property type="match status" value="1"/>
</dbReference>
<dbReference type="Gene3D" id="2.60.120.260">
    <property type="entry name" value="Galactose-binding domain-like"/>
    <property type="match status" value="2"/>
</dbReference>
<evidence type="ECO:0000313" key="8">
    <source>
        <dbReference type="Proteomes" id="UP000703720"/>
    </source>
</evidence>
<dbReference type="Pfam" id="PF01301">
    <property type="entry name" value="Glyco_hydro_35"/>
    <property type="match status" value="1"/>
</dbReference>
<comment type="caution">
    <text evidence="7">The sequence shown here is derived from an EMBL/GenBank/DDBJ whole genome shotgun (WGS) entry which is preliminary data.</text>
</comment>
<dbReference type="InterPro" id="IPR031330">
    <property type="entry name" value="Gly_Hdrlase_35_cat"/>
</dbReference>
<reference evidence="7 8" key="1">
    <citation type="submission" date="2021-03" db="EMBL/GenBank/DDBJ databases">
        <title>Sequencing the genomes of 1000 actinobacteria strains.</title>
        <authorList>
            <person name="Klenk H.-P."/>
        </authorList>
    </citation>
    <scope>NUCLEOTIDE SEQUENCE [LARGE SCALE GENOMIC DNA]</scope>
    <source>
        <strain evidence="7 8">DSM 13468</strain>
    </source>
</reference>
<dbReference type="Pfam" id="PF21317">
    <property type="entry name" value="BetaGal_ABD_1"/>
    <property type="match status" value="1"/>
</dbReference>
<evidence type="ECO:0000259" key="6">
    <source>
        <dbReference type="Pfam" id="PF21467"/>
    </source>
</evidence>
<name>A0ABS4WPM2_9MICO</name>
<dbReference type="InterPro" id="IPR048913">
    <property type="entry name" value="BetaGal_gal-bd"/>
</dbReference>
<protein>
    <submittedName>
        <fullName evidence="7">Beta-galactosidase</fullName>
        <ecNumber evidence="7">3.2.1.23</ecNumber>
    </submittedName>
</protein>
<accession>A0ABS4WPM2</accession>
<evidence type="ECO:0000313" key="7">
    <source>
        <dbReference type="EMBL" id="MBP2378093.1"/>
    </source>
</evidence>
<keyword evidence="3 7" id="KW-0326">Glycosidase</keyword>
<keyword evidence="8" id="KW-1185">Reference proteome</keyword>
<evidence type="ECO:0000259" key="4">
    <source>
        <dbReference type="Pfam" id="PF01301"/>
    </source>
</evidence>
<dbReference type="InterPro" id="IPR026283">
    <property type="entry name" value="B-gal_1-like"/>
</dbReference>
<evidence type="ECO:0000256" key="3">
    <source>
        <dbReference type="ARBA" id="ARBA00023295"/>
    </source>
</evidence>